<evidence type="ECO:0000313" key="4">
    <source>
        <dbReference type="Proteomes" id="UP000507245"/>
    </source>
</evidence>
<keyword evidence="4" id="KW-1185">Reference proteome</keyword>
<gene>
    <name evidence="1" type="ORF">CURHAP_LOCUS27810</name>
    <name evidence="2" type="ORF">ORAREDHAP_LOCUS27542</name>
</gene>
<evidence type="ECO:0000313" key="1">
    <source>
        <dbReference type="EMBL" id="CAB4277849.1"/>
    </source>
</evidence>
<protein>
    <submittedName>
        <fullName evidence="1">Uncharacterized protein</fullName>
    </submittedName>
</protein>
<reference evidence="4" key="1">
    <citation type="journal article" date="2020" name="Genome Biol.">
        <title>Gamete binning: chromosome-level and haplotype-resolved genome assembly enabled by high-throughput single-cell sequencing of gamete genomes.</title>
        <authorList>
            <person name="Campoy J.A."/>
            <person name="Sun H."/>
            <person name="Goel M."/>
            <person name="Jiao W.-B."/>
            <person name="Folz-Donahue K."/>
            <person name="Wang N."/>
            <person name="Rubio M."/>
            <person name="Liu C."/>
            <person name="Kukat C."/>
            <person name="Ruiz D."/>
            <person name="Huettel B."/>
            <person name="Schneeberger K."/>
        </authorList>
    </citation>
    <scope>NUCLEOTIDE SEQUENCE [LARGE SCALE GENOMIC DNA]</scope>
    <source>
        <strain evidence="4">cv. Rojo Pasion</strain>
    </source>
</reference>
<evidence type="ECO:0000313" key="2">
    <source>
        <dbReference type="EMBL" id="CAB4308274.1"/>
    </source>
</evidence>
<evidence type="ECO:0000313" key="3">
    <source>
        <dbReference type="Proteomes" id="UP000507222"/>
    </source>
</evidence>
<proteinExistence type="predicted"/>
<name>A0A6J5UMV0_PRUAR</name>
<reference evidence="1 3" key="2">
    <citation type="submission" date="2020-05" db="EMBL/GenBank/DDBJ databases">
        <authorList>
            <person name="Campoy J."/>
            <person name="Schneeberger K."/>
            <person name="Spophaly S."/>
        </authorList>
    </citation>
    <scope>NUCLEOTIDE SEQUENCE [LARGE SCALE GENOMIC DNA]</scope>
    <source>
        <strain evidence="1">PruArmRojPasFocal</strain>
    </source>
</reference>
<organism evidence="1 3">
    <name type="scientific">Prunus armeniaca</name>
    <name type="common">Apricot</name>
    <name type="synonym">Armeniaca vulgaris</name>
    <dbReference type="NCBI Taxonomy" id="36596"/>
    <lineage>
        <taxon>Eukaryota</taxon>
        <taxon>Viridiplantae</taxon>
        <taxon>Streptophyta</taxon>
        <taxon>Embryophyta</taxon>
        <taxon>Tracheophyta</taxon>
        <taxon>Spermatophyta</taxon>
        <taxon>Magnoliopsida</taxon>
        <taxon>eudicotyledons</taxon>
        <taxon>Gunneridae</taxon>
        <taxon>Pentapetalae</taxon>
        <taxon>rosids</taxon>
        <taxon>fabids</taxon>
        <taxon>Rosales</taxon>
        <taxon>Rosaceae</taxon>
        <taxon>Amygdaloideae</taxon>
        <taxon>Amygdaleae</taxon>
        <taxon>Prunus</taxon>
    </lineage>
</organism>
<accession>A0A6J5UMV0</accession>
<dbReference type="Proteomes" id="UP000507245">
    <property type="component" value="Unassembled WGS sequence"/>
</dbReference>
<dbReference type="EMBL" id="CAEKKB010000004">
    <property type="protein sequence ID" value="CAB4308274.1"/>
    <property type="molecule type" value="Genomic_DNA"/>
</dbReference>
<sequence length="59" mass="6845">MYYIWKVSGWVWRRLGRVGARFTRPWGLRVQAVGDKKIQWVVVCTEPLKNGAVLANSQI</sequence>
<dbReference type="AlphaFoldDB" id="A0A6J5UMV0"/>
<dbReference type="Proteomes" id="UP000507222">
    <property type="component" value="Unassembled WGS sequence"/>
</dbReference>
<dbReference type="EMBL" id="CAEKDK010000004">
    <property type="protein sequence ID" value="CAB4277849.1"/>
    <property type="molecule type" value="Genomic_DNA"/>
</dbReference>